<dbReference type="PANTHER" id="PTHR35011">
    <property type="entry name" value="2,3-DIKETO-L-GULONATE TRAP TRANSPORTER SMALL PERMEASE PROTEIN YIAM"/>
    <property type="match status" value="1"/>
</dbReference>
<dbReference type="GO" id="GO:0005886">
    <property type="term" value="C:plasma membrane"/>
    <property type="evidence" value="ECO:0007669"/>
    <property type="project" value="UniProtKB-SubCell"/>
</dbReference>
<proteinExistence type="inferred from homology"/>
<dbReference type="InterPro" id="IPR007387">
    <property type="entry name" value="TRAP_DctQ"/>
</dbReference>
<dbReference type="Pfam" id="PF04290">
    <property type="entry name" value="DctQ"/>
    <property type="match status" value="1"/>
</dbReference>
<protein>
    <recommendedName>
        <fullName evidence="9">TRAP transporter small permease protein</fullName>
    </recommendedName>
</protein>
<evidence type="ECO:0000256" key="9">
    <source>
        <dbReference type="RuleBase" id="RU369079"/>
    </source>
</evidence>
<comment type="function">
    <text evidence="9">Part of the tripartite ATP-independent periplasmic (TRAP) transport system.</text>
</comment>
<dbReference type="AlphaFoldDB" id="A0A1M7NSZ9"/>
<evidence type="ECO:0000259" key="10">
    <source>
        <dbReference type="Pfam" id="PF04290"/>
    </source>
</evidence>
<evidence type="ECO:0000313" key="11">
    <source>
        <dbReference type="EMBL" id="SHN07201.1"/>
    </source>
</evidence>
<evidence type="ECO:0000256" key="2">
    <source>
        <dbReference type="ARBA" id="ARBA00022448"/>
    </source>
</evidence>
<feature type="transmembrane region" description="Helical" evidence="9">
    <location>
        <begin position="70"/>
        <end position="91"/>
    </location>
</feature>
<keyword evidence="3" id="KW-1003">Cell membrane</keyword>
<keyword evidence="2 9" id="KW-0813">Transport</keyword>
<name>A0A1M7NSZ9_9HYPH</name>
<gene>
    <name evidence="11" type="ORF">SAMN05444272_3960</name>
</gene>
<organism evidence="11 12">
    <name type="scientific">Roseibium suaedae</name>
    <dbReference type="NCBI Taxonomy" id="735517"/>
    <lineage>
        <taxon>Bacteria</taxon>
        <taxon>Pseudomonadati</taxon>
        <taxon>Pseudomonadota</taxon>
        <taxon>Alphaproteobacteria</taxon>
        <taxon>Hyphomicrobiales</taxon>
        <taxon>Stappiaceae</taxon>
        <taxon>Roseibium</taxon>
    </lineage>
</organism>
<accession>A0A1M7NSZ9</accession>
<feature type="transmembrane region" description="Helical" evidence="9">
    <location>
        <begin position="20"/>
        <end position="50"/>
    </location>
</feature>
<evidence type="ECO:0000256" key="6">
    <source>
        <dbReference type="ARBA" id="ARBA00022989"/>
    </source>
</evidence>
<comment type="similarity">
    <text evidence="8 9">Belongs to the TRAP transporter small permease family.</text>
</comment>
<evidence type="ECO:0000256" key="7">
    <source>
        <dbReference type="ARBA" id="ARBA00023136"/>
    </source>
</evidence>
<feature type="transmembrane region" description="Helical" evidence="9">
    <location>
        <begin position="154"/>
        <end position="174"/>
    </location>
</feature>
<comment type="subcellular location">
    <subcellularLocation>
        <location evidence="1 9">Cell inner membrane</location>
        <topology evidence="1 9">Multi-pass membrane protein</topology>
    </subcellularLocation>
</comment>
<keyword evidence="5 9" id="KW-0812">Transmembrane</keyword>
<feature type="transmembrane region" description="Helical" evidence="9">
    <location>
        <begin position="112"/>
        <end position="134"/>
    </location>
</feature>
<evidence type="ECO:0000256" key="1">
    <source>
        <dbReference type="ARBA" id="ARBA00004429"/>
    </source>
</evidence>
<feature type="domain" description="Tripartite ATP-independent periplasmic transporters DctQ component" evidence="10">
    <location>
        <begin position="51"/>
        <end position="176"/>
    </location>
</feature>
<evidence type="ECO:0000256" key="3">
    <source>
        <dbReference type="ARBA" id="ARBA00022475"/>
    </source>
</evidence>
<comment type="subunit">
    <text evidence="9">The complex comprises the extracytoplasmic solute receptor protein and the two transmembrane proteins.</text>
</comment>
<dbReference type="PANTHER" id="PTHR35011:SF10">
    <property type="entry name" value="TRAP TRANSPORTER SMALL PERMEASE PROTEIN"/>
    <property type="match status" value="1"/>
</dbReference>
<dbReference type="GO" id="GO:0022857">
    <property type="term" value="F:transmembrane transporter activity"/>
    <property type="evidence" value="ECO:0007669"/>
    <property type="project" value="UniProtKB-UniRule"/>
</dbReference>
<evidence type="ECO:0000313" key="12">
    <source>
        <dbReference type="Proteomes" id="UP000186002"/>
    </source>
</evidence>
<evidence type="ECO:0000256" key="4">
    <source>
        <dbReference type="ARBA" id="ARBA00022519"/>
    </source>
</evidence>
<keyword evidence="4 9" id="KW-0997">Cell inner membrane</keyword>
<dbReference type="EMBL" id="FRBW01000005">
    <property type="protein sequence ID" value="SHN07201.1"/>
    <property type="molecule type" value="Genomic_DNA"/>
</dbReference>
<dbReference type="STRING" id="735517.SAMN05444272_3960"/>
<keyword evidence="7 9" id="KW-0472">Membrane</keyword>
<dbReference type="InterPro" id="IPR055348">
    <property type="entry name" value="DctQ"/>
</dbReference>
<evidence type="ECO:0000256" key="5">
    <source>
        <dbReference type="ARBA" id="ARBA00022692"/>
    </source>
</evidence>
<sequence length="193" mass="20081">MTSSLNEDARSKGLVAALQAAADCLSLTGAFLAVLCMVAMTLLVLAEIVLAGVSRIIPSVPSTTHIGWEYSGYLMGACFLLGAGMTFRAGLQIRVEALLRAGKGRFSRVLETIASLAGAAVAVFVAMALVQFALRTWGYGEVSQDSLTPLWIPQAVLALGAVIMALQMLVRVLACLTGAPLDRPDLGAASAIE</sequence>
<keyword evidence="6 9" id="KW-1133">Transmembrane helix</keyword>
<evidence type="ECO:0000256" key="8">
    <source>
        <dbReference type="ARBA" id="ARBA00038436"/>
    </source>
</evidence>
<keyword evidence="12" id="KW-1185">Reference proteome</keyword>
<dbReference type="GO" id="GO:0015740">
    <property type="term" value="P:C4-dicarboxylate transport"/>
    <property type="evidence" value="ECO:0007669"/>
    <property type="project" value="TreeGrafter"/>
</dbReference>
<dbReference type="Proteomes" id="UP000186002">
    <property type="component" value="Unassembled WGS sequence"/>
</dbReference>
<reference evidence="11 12" key="1">
    <citation type="submission" date="2016-11" db="EMBL/GenBank/DDBJ databases">
        <authorList>
            <person name="Jaros S."/>
            <person name="Januszkiewicz K."/>
            <person name="Wedrychowicz H."/>
        </authorList>
    </citation>
    <scope>NUCLEOTIDE SEQUENCE [LARGE SCALE GENOMIC DNA]</scope>
    <source>
        <strain evidence="11 12">DSM 22153</strain>
    </source>
</reference>
<dbReference type="RefSeq" id="WP_235860651.1">
    <property type="nucleotide sequence ID" value="NZ_FRBW01000005.1"/>
</dbReference>